<protein>
    <recommendedName>
        <fullName evidence="3">DNA-binding protein</fullName>
    </recommendedName>
</protein>
<dbReference type="Proteomes" id="UP000033035">
    <property type="component" value="Unassembled WGS sequence"/>
</dbReference>
<evidence type="ECO:0000313" key="1">
    <source>
        <dbReference type="EMBL" id="KKB58568.1"/>
    </source>
</evidence>
<reference evidence="1 2" key="1">
    <citation type="submission" date="2013-04" db="EMBL/GenBank/DDBJ databases">
        <title>The Genome Sequence of Parabacteroides gordonii DSM 23371.</title>
        <authorList>
            <consortium name="The Broad Institute Genomics Platform"/>
            <person name="Earl A."/>
            <person name="Ward D."/>
            <person name="Feldgarden M."/>
            <person name="Gevers D."/>
            <person name="Martens E."/>
            <person name="Sakamoto M."/>
            <person name="Benno Y."/>
            <person name="Suzuki N."/>
            <person name="Matsunaga N."/>
            <person name="Koshihara K."/>
            <person name="Seki M."/>
            <person name="Komiya H."/>
            <person name="Walker B."/>
            <person name="Young S."/>
            <person name="Zeng Q."/>
            <person name="Gargeya S."/>
            <person name="Fitzgerald M."/>
            <person name="Haas B."/>
            <person name="Abouelleil A."/>
            <person name="Allen A.W."/>
            <person name="Alvarado L."/>
            <person name="Arachchi H.M."/>
            <person name="Berlin A.M."/>
            <person name="Chapman S.B."/>
            <person name="Gainer-Dewar J."/>
            <person name="Goldberg J."/>
            <person name="Griggs A."/>
            <person name="Gujja S."/>
            <person name="Hansen M."/>
            <person name="Howarth C."/>
            <person name="Imamovic A."/>
            <person name="Ireland A."/>
            <person name="Larimer J."/>
            <person name="McCowan C."/>
            <person name="Murphy C."/>
            <person name="Pearson M."/>
            <person name="Poon T.W."/>
            <person name="Priest M."/>
            <person name="Roberts A."/>
            <person name="Saif S."/>
            <person name="Shea T."/>
            <person name="Sisk P."/>
            <person name="Sykes S."/>
            <person name="Wortman J."/>
            <person name="Nusbaum C."/>
            <person name="Birren B."/>
        </authorList>
    </citation>
    <scope>NUCLEOTIDE SEQUENCE [LARGE SCALE GENOMIC DNA]</scope>
    <source>
        <strain evidence="1 2">MS-1</strain>
    </source>
</reference>
<comment type="caution">
    <text evidence="1">The sequence shown here is derived from an EMBL/GenBank/DDBJ whole genome shotgun (WGS) entry which is preliminary data.</text>
</comment>
<dbReference type="HOGENOM" id="CLU_055403_1_0_10"/>
<evidence type="ECO:0008006" key="3">
    <source>
        <dbReference type="Google" id="ProtNLM"/>
    </source>
</evidence>
<dbReference type="RefSeq" id="WP_028726343.1">
    <property type="nucleotide sequence ID" value="NZ_AUAE01000009.1"/>
</dbReference>
<sequence length="279" mass="32858">MKNQGEIIVYQPEKTLQLEVRMENETVWLTQAQMADLFETTPQNITLHIKNIYVEQELIADSTCKDFLQVREEGSRMIKRMQKFYNLDVIISVGYRVKSKRGTQFRIWANKILKDYLLKGYSINKRIENIEAKIIEHDQKIDFFVKTSLPPVEGVFYDGQLFDAYKFVADLIRTATTSLILIDNYIDDTVLTLFTKRIPGVTVTIYTAQLSKQLSLDLLRHNSQYEPIDIRQFHQSHDRFLIIDERELYHIGASLKDLGKKWFAFSKMQLDIQELLRHL</sequence>
<dbReference type="STRING" id="1203610.HMPREF1536_01445"/>
<evidence type="ECO:0000313" key="2">
    <source>
        <dbReference type="Proteomes" id="UP000033035"/>
    </source>
</evidence>
<organism evidence="1 2">
    <name type="scientific">Parabacteroides gordonii MS-1 = DSM 23371</name>
    <dbReference type="NCBI Taxonomy" id="1203610"/>
    <lineage>
        <taxon>Bacteria</taxon>
        <taxon>Pseudomonadati</taxon>
        <taxon>Bacteroidota</taxon>
        <taxon>Bacteroidia</taxon>
        <taxon>Bacteroidales</taxon>
        <taxon>Tannerellaceae</taxon>
        <taxon>Parabacteroides</taxon>
    </lineage>
</organism>
<dbReference type="PANTHER" id="PTHR35810">
    <property type="entry name" value="CYTOPLASMIC PROTEIN-RELATED"/>
    <property type="match status" value="1"/>
</dbReference>
<name>A0A0F5JLC9_9BACT</name>
<keyword evidence="2" id="KW-1185">Reference proteome</keyword>
<gene>
    <name evidence="1" type="ORF">HMPREF1536_01445</name>
</gene>
<dbReference type="InterPro" id="IPR011204">
    <property type="entry name" value="Virulence_RhuM-like"/>
</dbReference>
<dbReference type="EMBL" id="AQHW01000009">
    <property type="protein sequence ID" value="KKB58568.1"/>
    <property type="molecule type" value="Genomic_DNA"/>
</dbReference>
<dbReference type="Pfam" id="PF13310">
    <property type="entry name" value="Virulence_RhuM"/>
    <property type="match status" value="1"/>
</dbReference>
<dbReference type="AlphaFoldDB" id="A0A0F5JLC9"/>
<accession>A0A0F5JLC9</accession>
<proteinExistence type="predicted"/>
<dbReference type="PATRIC" id="fig|1203610.3.peg.1480"/>
<dbReference type="PANTHER" id="PTHR35810:SF1">
    <property type="entry name" value="CYTOPLASMIC PROTEIN"/>
    <property type="match status" value="1"/>
</dbReference>